<sequence>MRLINCSTLQLEEYFGDKVPRYAILSHTWGDEEVTFADFTHDQAGARKKKGYGKISHTCRQALQDGLHYAWVDTCCIDKTSSAELSEAINSMFAWYAYSCVCYVYLADVAAADFHTKSHRSRWVTRGWTLQELLAPSDLMFYDTIWHPLGTRQVLADTVS</sequence>
<evidence type="ECO:0000313" key="3">
    <source>
        <dbReference type="Proteomes" id="UP000799777"/>
    </source>
</evidence>
<keyword evidence="3" id="KW-1185">Reference proteome</keyword>
<reference evidence="2" key="1">
    <citation type="journal article" date="2020" name="Stud. Mycol.">
        <title>101 Dothideomycetes genomes: a test case for predicting lifestyles and emergence of pathogens.</title>
        <authorList>
            <person name="Haridas S."/>
            <person name="Albert R."/>
            <person name="Binder M."/>
            <person name="Bloem J."/>
            <person name="Labutti K."/>
            <person name="Salamov A."/>
            <person name="Andreopoulos B."/>
            <person name="Baker S."/>
            <person name="Barry K."/>
            <person name="Bills G."/>
            <person name="Bluhm B."/>
            <person name="Cannon C."/>
            <person name="Castanera R."/>
            <person name="Culley D."/>
            <person name="Daum C."/>
            <person name="Ezra D."/>
            <person name="Gonzalez J."/>
            <person name="Henrissat B."/>
            <person name="Kuo A."/>
            <person name="Liang C."/>
            <person name="Lipzen A."/>
            <person name="Lutzoni F."/>
            <person name="Magnuson J."/>
            <person name="Mondo S."/>
            <person name="Nolan M."/>
            <person name="Ohm R."/>
            <person name="Pangilinan J."/>
            <person name="Park H.-J."/>
            <person name="Ramirez L."/>
            <person name="Alfaro M."/>
            <person name="Sun H."/>
            <person name="Tritt A."/>
            <person name="Yoshinaga Y."/>
            <person name="Zwiers L.-H."/>
            <person name="Turgeon B."/>
            <person name="Goodwin S."/>
            <person name="Spatafora J."/>
            <person name="Crous P."/>
            <person name="Grigoriev I."/>
        </authorList>
    </citation>
    <scope>NUCLEOTIDE SEQUENCE</scope>
    <source>
        <strain evidence="2">CBS 110217</strain>
    </source>
</reference>
<dbReference type="Proteomes" id="UP000799777">
    <property type="component" value="Unassembled WGS sequence"/>
</dbReference>
<dbReference type="AlphaFoldDB" id="A0A9P4HAG4"/>
<gene>
    <name evidence="2" type="ORF">EK21DRAFT_101048</name>
</gene>
<dbReference type="InterPro" id="IPR010730">
    <property type="entry name" value="HET"/>
</dbReference>
<name>A0A9P4HAG4_9PLEO</name>
<organism evidence="2 3">
    <name type="scientific">Setomelanomma holmii</name>
    <dbReference type="NCBI Taxonomy" id="210430"/>
    <lineage>
        <taxon>Eukaryota</taxon>
        <taxon>Fungi</taxon>
        <taxon>Dikarya</taxon>
        <taxon>Ascomycota</taxon>
        <taxon>Pezizomycotina</taxon>
        <taxon>Dothideomycetes</taxon>
        <taxon>Pleosporomycetidae</taxon>
        <taxon>Pleosporales</taxon>
        <taxon>Pleosporineae</taxon>
        <taxon>Phaeosphaeriaceae</taxon>
        <taxon>Setomelanomma</taxon>
    </lineage>
</organism>
<evidence type="ECO:0000259" key="1">
    <source>
        <dbReference type="Pfam" id="PF06985"/>
    </source>
</evidence>
<protein>
    <submittedName>
        <fullName evidence="2">HET-domain-containing protein</fullName>
    </submittedName>
</protein>
<comment type="caution">
    <text evidence="2">The sequence shown here is derived from an EMBL/GenBank/DDBJ whole genome shotgun (WGS) entry which is preliminary data.</text>
</comment>
<dbReference type="OrthoDB" id="674604at2759"/>
<evidence type="ECO:0000313" key="2">
    <source>
        <dbReference type="EMBL" id="KAF2029556.1"/>
    </source>
</evidence>
<dbReference type="Pfam" id="PF06985">
    <property type="entry name" value="HET"/>
    <property type="match status" value="1"/>
</dbReference>
<feature type="domain" description="Heterokaryon incompatibility" evidence="1">
    <location>
        <begin position="22"/>
        <end position="112"/>
    </location>
</feature>
<accession>A0A9P4HAG4</accession>
<dbReference type="EMBL" id="ML978199">
    <property type="protein sequence ID" value="KAF2029556.1"/>
    <property type="molecule type" value="Genomic_DNA"/>
</dbReference>
<dbReference type="PANTHER" id="PTHR10622:SF10">
    <property type="entry name" value="HET DOMAIN-CONTAINING PROTEIN"/>
    <property type="match status" value="1"/>
</dbReference>
<proteinExistence type="predicted"/>
<dbReference type="PANTHER" id="PTHR10622">
    <property type="entry name" value="HET DOMAIN-CONTAINING PROTEIN"/>
    <property type="match status" value="1"/>
</dbReference>